<organism evidence="2 3">
    <name type="scientific">Nitzschia inconspicua</name>
    <dbReference type="NCBI Taxonomy" id="303405"/>
    <lineage>
        <taxon>Eukaryota</taxon>
        <taxon>Sar</taxon>
        <taxon>Stramenopiles</taxon>
        <taxon>Ochrophyta</taxon>
        <taxon>Bacillariophyta</taxon>
        <taxon>Bacillariophyceae</taxon>
        <taxon>Bacillariophycidae</taxon>
        <taxon>Bacillariales</taxon>
        <taxon>Bacillariaceae</taxon>
        <taxon>Nitzschia</taxon>
    </lineage>
</organism>
<evidence type="ECO:0000313" key="2">
    <source>
        <dbReference type="EMBL" id="KAG7348361.1"/>
    </source>
</evidence>
<dbReference type="Proteomes" id="UP000693970">
    <property type="component" value="Unassembled WGS sequence"/>
</dbReference>
<evidence type="ECO:0000256" key="1">
    <source>
        <dbReference type="SAM" id="MobiDB-lite"/>
    </source>
</evidence>
<dbReference type="OrthoDB" id="10592638at2759"/>
<dbReference type="AlphaFoldDB" id="A0A9K3KRT3"/>
<accession>A0A9K3KRT3</accession>
<reference evidence="2" key="2">
    <citation type="submission" date="2021-04" db="EMBL/GenBank/DDBJ databases">
        <authorList>
            <person name="Podell S."/>
        </authorList>
    </citation>
    <scope>NUCLEOTIDE SEQUENCE</scope>
    <source>
        <strain evidence="2">Hildebrandi</strain>
    </source>
</reference>
<protein>
    <submittedName>
        <fullName evidence="2">Uncharacterized protein</fullName>
    </submittedName>
</protein>
<sequence length="293" mass="31071">MKSSSNHFPVAQGTSTSRTVADHGHQLITSSHQYLRPNMHIAPKPSPWSETVATQNHSTISGSLIERSFVPSNTTQEPTANTNNDSATIMTISESSAPPCRQSFNKTIWYLGGNHAAKLLTSVDGDLDPDMLANLAAVPAVIGELALSVESLVSDDCTVGGFEMDILAKIAANTLNGRKQAIAIARKEEMKNSPCPTTLSPPSPPPAQESRGSEAETVSSPVAFPGSVPNPLLENYDPVPNPLARITPPGSPTPAVESGVGINKRKESPPGEEYEHINKVIRRCDGPGVIEAR</sequence>
<dbReference type="EMBL" id="JAGRRH010000020">
    <property type="protein sequence ID" value="KAG7348361.1"/>
    <property type="molecule type" value="Genomic_DNA"/>
</dbReference>
<evidence type="ECO:0000313" key="3">
    <source>
        <dbReference type="Proteomes" id="UP000693970"/>
    </source>
</evidence>
<gene>
    <name evidence="2" type="ORF">IV203_017066</name>
</gene>
<proteinExistence type="predicted"/>
<reference evidence="2" key="1">
    <citation type="journal article" date="2021" name="Sci. Rep.">
        <title>Diploid genomic architecture of Nitzschia inconspicua, an elite biomass production diatom.</title>
        <authorList>
            <person name="Oliver A."/>
            <person name="Podell S."/>
            <person name="Pinowska A."/>
            <person name="Traller J.C."/>
            <person name="Smith S.R."/>
            <person name="McClure R."/>
            <person name="Beliaev A."/>
            <person name="Bohutskyi P."/>
            <person name="Hill E.A."/>
            <person name="Rabines A."/>
            <person name="Zheng H."/>
            <person name="Allen L.Z."/>
            <person name="Kuo A."/>
            <person name="Grigoriev I.V."/>
            <person name="Allen A.E."/>
            <person name="Hazlebeck D."/>
            <person name="Allen E.E."/>
        </authorList>
    </citation>
    <scope>NUCLEOTIDE SEQUENCE</scope>
    <source>
        <strain evidence="2">Hildebrandi</strain>
    </source>
</reference>
<comment type="caution">
    <text evidence="2">The sequence shown here is derived from an EMBL/GenBank/DDBJ whole genome shotgun (WGS) entry which is preliminary data.</text>
</comment>
<feature type="compositionally biased region" description="Basic and acidic residues" evidence="1">
    <location>
        <begin position="264"/>
        <end position="273"/>
    </location>
</feature>
<feature type="region of interest" description="Disordered" evidence="1">
    <location>
        <begin position="1"/>
        <end position="21"/>
    </location>
</feature>
<feature type="region of interest" description="Disordered" evidence="1">
    <location>
        <begin position="188"/>
        <end position="273"/>
    </location>
</feature>
<name>A0A9K3KRT3_9STRA</name>
<feature type="compositionally biased region" description="Polar residues" evidence="1">
    <location>
        <begin position="1"/>
        <end position="19"/>
    </location>
</feature>
<keyword evidence="3" id="KW-1185">Reference proteome</keyword>